<dbReference type="InterPro" id="IPR036942">
    <property type="entry name" value="Beta-barrel_TonB_sf"/>
</dbReference>
<evidence type="ECO:0000256" key="3">
    <source>
        <dbReference type="ARBA" id="ARBA00022452"/>
    </source>
</evidence>
<feature type="domain" description="TonB-dependent receptor plug" evidence="9">
    <location>
        <begin position="217"/>
        <end position="332"/>
    </location>
</feature>
<dbReference type="NCBIfam" id="TIGR04056">
    <property type="entry name" value="OMP_RagA_SusC"/>
    <property type="match status" value="1"/>
</dbReference>
<evidence type="ECO:0000259" key="9">
    <source>
        <dbReference type="Pfam" id="PF07715"/>
    </source>
</evidence>
<dbReference type="RefSeq" id="WP_202104913.1">
    <property type="nucleotide sequence ID" value="NZ_JAERTY010000013.1"/>
</dbReference>
<dbReference type="InterPro" id="IPR023997">
    <property type="entry name" value="TonB-dep_OMP_SusC/RagA_CS"/>
</dbReference>
<comment type="caution">
    <text evidence="10">The sequence shown here is derived from an EMBL/GenBank/DDBJ whole genome shotgun (WGS) entry which is preliminary data.</text>
</comment>
<evidence type="ECO:0000256" key="5">
    <source>
        <dbReference type="ARBA" id="ARBA00023136"/>
    </source>
</evidence>
<keyword evidence="4 7" id="KW-0812">Transmembrane</keyword>
<keyword evidence="3 7" id="KW-1134">Transmembrane beta strand</keyword>
<dbReference type="Gene3D" id="2.60.40.1120">
    <property type="entry name" value="Carboxypeptidase-like, regulatory domain"/>
    <property type="match status" value="1"/>
</dbReference>
<name>A0ABS1R8Y9_9SPHI</name>
<organism evidence="10 11">
    <name type="scientific">Sphingobacterium faecale</name>
    <dbReference type="NCBI Taxonomy" id="2803775"/>
    <lineage>
        <taxon>Bacteria</taxon>
        <taxon>Pseudomonadati</taxon>
        <taxon>Bacteroidota</taxon>
        <taxon>Sphingobacteriia</taxon>
        <taxon>Sphingobacteriales</taxon>
        <taxon>Sphingobacteriaceae</taxon>
        <taxon>Sphingobacterium</taxon>
    </lineage>
</organism>
<comment type="subcellular location">
    <subcellularLocation>
        <location evidence="1 7">Cell outer membrane</location>
        <topology evidence="1 7">Multi-pass membrane protein</topology>
    </subcellularLocation>
</comment>
<dbReference type="Pfam" id="PF13715">
    <property type="entry name" value="CarbopepD_reg_2"/>
    <property type="match status" value="1"/>
</dbReference>
<dbReference type="SUPFAM" id="SSF49464">
    <property type="entry name" value="Carboxypeptidase regulatory domain-like"/>
    <property type="match status" value="1"/>
</dbReference>
<dbReference type="SUPFAM" id="SSF56935">
    <property type="entry name" value="Porins"/>
    <property type="match status" value="1"/>
</dbReference>
<dbReference type="Gene3D" id="2.40.170.20">
    <property type="entry name" value="TonB-dependent receptor, beta-barrel domain"/>
    <property type="match status" value="1"/>
</dbReference>
<dbReference type="InterPro" id="IPR008969">
    <property type="entry name" value="CarboxyPept-like_regulatory"/>
</dbReference>
<accession>A0ABS1R8Y9</accession>
<evidence type="ECO:0000256" key="6">
    <source>
        <dbReference type="ARBA" id="ARBA00023237"/>
    </source>
</evidence>
<sequence length="1141" mass="126713">MSSLYQLSLILRSISVLLVFNISTLFASSYAQTVTLLGGRMTLAQVMLEVERQSGVPYFLNNKDIANLTVDIQVKNLSVKQVMDKLMMTVPISCFVDNETIIIRPDIHRSGERDENKKDKEEKQSSIIKGKVVDARGNPLVGVTISIKGSTISTQTKANGDYIINVGTIHDPILVFSTIGHVSVERKAMGKPLLDVIMYSSVEQIDEVVIGYGVQKRSDLTGSIGSVQMEDLQKAPVKSFDEALAGRVAGVQVTSSEGQPGASIDIVIRGVGSITQNTGPLYVIDGMPVETGGDTGEINPINGIDPADIKSIDILKDASATAIYGARGGNGVVIITTKRGAESAPKVTYNGYFGLQNSTKRQKVLSPFDFVKLQQEIDPLRTMGLYLQGGDVDMEDYKLLDGINWEDKVMRVAPMFNNHLSLSGGNQQTKYSASVSAIDQSGIIINSGFKRIQGRMTLDQQINKKLKVGLDANYSNYSNYGTPTSTSTYSHEINLLFNVWAFRPVSVTNENFLEEGLDPEIDQTNDQRFNPILTAKNELRENYGTTFFVNGYADYNLLSNLKFKVSGTYHRGARRYDAFNGSESRTGHPLSNYQINGSRSFIESNRWYISNQLNYTKTFNKKHYLNAMAAFTAERASSLSFGASAIRLQNENLGLSGLDEGEPNFITSSTSASSMASFMARAIYSYDSRYLLTVTNRLDGSSRFLGEYIYGLFPSVAAAWRLNNESFMKSFVWLSNAKLRSSWGKTGNNSIGNFVAHAALQSLNTTGYGFGNNIIRGVVPTSLGNEALKWEASEQIDLGLDVGFLNDRIAMTIDFYRKKSHDLLMNAELSPSTGYPSAIKNIGKIQNDGLEITLGLVPIKKTFTWTSDFNISFNKNKVLELVDNQTSRLTAMTWGDDWRGVHGYIAKLNKPVSQFYGVLWDGVYTYDDFDFDGINYTLKPTISTNGTANVQPGHIKYKDLNGDRVIDDNDKVVIGNPLPKHFGGWSNNFSYKGFDLNIFLQWSYGNDVMNANRIIMESGYKYNINQFASYKDRWAPDNQDGKLPVARGALYKTYSDRVVEDGSFIRLKTAAFGYNIPLDYLKKIKLAQLRLYVSAQNLYTWTNYSGYDPEVSIRNSALTAGFDYSAYPRARTYTFGLNMTF</sequence>
<keyword evidence="5 7" id="KW-0472">Membrane</keyword>
<reference evidence="10 11" key="1">
    <citation type="submission" date="2021-01" db="EMBL/GenBank/DDBJ databases">
        <title>C459-1 draft genome sequence.</title>
        <authorList>
            <person name="Zhang X.-F."/>
        </authorList>
    </citation>
    <scope>NUCLEOTIDE SEQUENCE [LARGE SCALE GENOMIC DNA]</scope>
    <source>
        <strain evidence="11">C459-1</strain>
    </source>
</reference>
<protein>
    <submittedName>
        <fullName evidence="10">SusC/RagA family TonB-linked outer membrane protein</fullName>
    </submittedName>
</protein>
<evidence type="ECO:0000256" key="8">
    <source>
        <dbReference type="SAM" id="MobiDB-lite"/>
    </source>
</evidence>
<keyword evidence="2 7" id="KW-0813">Transport</keyword>
<evidence type="ECO:0000256" key="7">
    <source>
        <dbReference type="PROSITE-ProRule" id="PRU01360"/>
    </source>
</evidence>
<dbReference type="InterPro" id="IPR023996">
    <property type="entry name" value="TonB-dep_OMP_SusC/RagA"/>
</dbReference>
<proteinExistence type="inferred from homology"/>
<dbReference type="InterPro" id="IPR012910">
    <property type="entry name" value="Plug_dom"/>
</dbReference>
<gene>
    <name evidence="10" type="ORF">JKG61_20680</name>
</gene>
<dbReference type="InterPro" id="IPR037066">
    <property type="entry name" value="Plug_dom_sf"/>
</dbReference>
<keyword evidence="11" id="KW-1185">Reference proteome</keyword>
<evidence type="ECO:0000256" key="1">
    <source>
        <dbReference type="ARBA" id="ARBA00004571"/>
    </source>
</evidence>
<dbReference type="NCBIfam" id="TIGR04057">
    <property type="entry name" value="SusC_RagA_signa"/>
    <property type="match status" value="1"/>
</dbReference>
<dbReference type="InterPro" id="IPR039426">
    <property type="entry name" value="TonB-dep_rcpt-like"/>
</dbReference>
<comment type="similarity">
    <text evidence="7">Belongs to the TonB-dependent receptor family.</text>
</comment>
<evidence type="ECO:0000313" key="11">
    <source>
        <dbReference type="Proteomes" id="UP000625283"/>
    </source>
</evidence>
<evidence type="ECO:0000256" key="2">
    <source>
        <dbReference type="ARBA" id="ARBA00022448"/>
    </source>
</evidence>
<dbReference type="Gene3D" id="2.170.130.10">
    <property type="entry name" value="TonB-dependent receptor, plug domain"/>
    <property type="match status" value="1"/>
</dbReference>
<evidence type="ECO:0000256" key="4">
    <source>
        <dbReference type="ARBA" id="ARBA00022692"/>
    </source>
</evidence>
<evidence type="ECO:0000313" key="10">
    <source>
        <dbReference type="EMBL" id="MBL1411184.1"/>
    </source>
</evidence>
<keyword evidence="6 7" id="KW-0998">Cell outer membrane</keyword>
<dbReference type="Proteomes" id="UP000625283">
    <property type="component" value="Unassembled WGS sequence"/>
</dbReference>
<feature type="compositionally biased region" description="Basic and acidic residues" evidence="8">
    <location>
        <begin position="107"/>
        <end position="124"/>
    </location>
</feature>
<dbReference type="PROSITE" id="PS52016">
    <property type="entry name" value="TONB_DEPENDENT_REC_3"/>
    <property type="match status" value="1"/>
</dbReference>
<dbReference type="EMBL" id="JAERTY010000013">
    <property type="protein sequence ID" value="MBL1411184.1"/>
    <property type="molecule type" value="Genomic_DNA"/>
</dbReference>
<feature type="region of interest" description="Disordered" evidence="8">
    <location>
        <begin position="107"/>
        <end position="126"/>
    </location>
</feature>
<dbReference type="Pfam" id="PF07715">
    <property type="entry name" value="Plug"/>
    <property type="match status" value="1"/>
</dbReference>